<evidence type="ECO:0000313" key="3">
    <source>
        <dbReference type="Proteomes" id="UP000230233"/>
    </source>
</evidence>
<dbReference type="InterPro" id="IPR011333">
    <property type="entry name" value="SKP1/BTB/POZ_sf"/>
</dbReference>
<dbReference type="OrthoDB" id="5820158at2759"/>
<evidence type="ECO:0000313" key="2">
    <source>
        <dbReference type="EMBL" id="PIC46207.1"/>
    </source>
</evidence>
<sequence>MSGPSSSSGKSSGRIYKLLTTDNQIFEMTREDMSHGTVLAGVAALTDTKSGLSINDPIEMPRVNSDVMRLIQRWCQMCRVDNPTTSNWKEEFLSELPDKEIHGFLLMGEHLGMKSLVEAAKKYLDGRIREQQKSKKKKIPTTPGSSKKSGGGGPPRKTI</sequence>
<organism evidence="2 3">
    <name type="scientific">Caenorhabditis nigoni</name>
    <dbReference type="NCBI Taxonomy" id="1611254"/>
    <lineage>
        <taxon>Eukaryota</taxon>
        <taxon>Metazoa</taxon>
        <taxon>Ecdysozoa</taxon>
        <taxon>Nematoda</taxon>
        <taxon>Chromadorea</taxon>
        <taxon>Rhabditida</taxon>
        <taxon>Rhabditina</taxon>
        <taxon>Rhabditomorpha</taxon>
        <taxon>Rhabditoidea</taxon>
        <taxon>Rhabditidae</taxon>
        <taxon>Peloderinae</taxon>
        <taxon>Caenorhabditis</taxon>
    </lineage>
</organism>
<dbReference type="Gene3D" id="3.30.710.10">
    <property type="entry name" value="Potassium Channel Kv1.1, Chain A"/>
    <property type="match status" value="1"/>
</dbReference>
<evidence type="ECO:0008006" key="4">
    <source>
        <dbReference type="Google" id="ProtNLM"/>
    </source>
</evidence>
<name>A0A2G5V380_9PELO</name>
<gene>
    <name evidence="2" type="primary">Cnig_chr_II.g5972</name>
    <name evidence="2" type="ORF">B9Z55_005972</name>
</gene>
<reference evidence="3" key="1">
    <citation type="submission" date="2017-10" db="EMBL/GenBank/DDBJ databases">
        <title>Rapid genome shrinkage in a self-fertile nematode reveals novel sperm competition proteins.</title>
        <authorList>
            <person name="Yin D."/>
            <person name="Schwarz E.M."/>
            <person name="Thomas C.G."/>
            <person name="Felde R.L."/>
            <person name="Korf I.F."/>
            <person name="Cutter A.D."/>
            <person name="Schartner C.M."/>
            <person name="Ralston E.J."/>
            <person name="Meyer B.J."/>
            <person name="Haag E.S."/>
        </authorList>
    </citation>
    <scope>NUCLEOTIDE SEQUENCE [LARGE SCALE GENOMIC DNA]</scope>
    <source>
        <strain evidence="3">JU1422</strain>
    </source>
</reference>
<dbReference type="AlphaFoldDB" id="A0A2G5V380"/>
<comment type="caution">
    <text evidence="2">The sequence shown here is derived from an EMBL/GenBank/DDBJ whole genome shotgun (WGS) entry which is preliminary data.</text>
</comment>
<protein>
    <recommendedName>
        <fullName evidence="4">SKP1 component POZ domain-containing protein</fullName>
    </recommendedName>
</protein>
<feature type="region of interest" description="Disordered" evidence="1">
    <location>
        <begin position="127"/>
        <end position="159"/>
    </location>
</feature>
<dbReference type="SUPFAM" id="SSF54695">
    <property type="entry name" value="POZ domain"/>
    <property type="match status" value="1"/>
</dbReference>
<feature type="compositionally biased region" description="Gly residues" evidence="1">
    <location>
        <begin position="149"/>
        <end position="159"/>
    </location>
</feature>
<dbReference type="STRING" id="1611254.A0A2G5V380"/>
<accession>A0A2G5V380</accession>
<dbReference type="EMBL" id="PDUG01000002">
    <property type="protein sequence ID" value="PIC46207.1"/>
    <property type="molecule type" value="Genomic_DNA"/>
</dbReference>
<dbReference type="Proteomes" id="UP000230233">
    <property type="component" value="Chromosome II"/>
</dbReference>
<dbReference type="FunFam" id="3.30.710.10:FF:000358">
    <property type="entry name" value="Protein CBG25600"/>
    <property type="match status" value="1"/>
</dbReference>
<proteinExistence type="predicted"/>
<evidence type="ECO:0000256" key="1">
    <source>
        <dbReference type="SAM" id="MobiDB-lite"/>
    </source>
</evidence>
<keyword evidence="3" id="KW-1185">Reference proteome</keyword>